<feature type="domain" description="CoA-binding" evidence="8">
    <location>
        <begin position="86"/>
        <end position="187"/>
    </location>
</feature>
<evidence type="ECO:0000256" key="4">
    <source>
        <dbReference type="ARBA" id="ARBA00023027"/>
    </source>
</evidence>
<dbReference type="NCBIfam" id="NF003993">
    <property type="entry name" value="PRK05472.2-2"/>
    <property type="match status" value="1"/>
</dbReference>
<dbReference type="NCBIfam" id="NF003992">
    <property type="entry name" value="PRK05472.2-1"/>
    <property type="match status" value="1"/>
</dbReference>
<reference evidence="9 10" key="1">
    <citation type="submission" date="2024-04" db="EMBL/GenBank/DDBJ databases">
        <title>Isolation of an actinomycete strain from pig manure.</title>
        <authorList>
            <person name="Gong T."/>
            <person name="Yu Z."/>
            <person name="An M."/>
            <person name="Wei C."/>
            <person name="Yang W."/>
            <person name="Liu L."/>
        </authorList>
    </citation>
    <scope>NUCLEOTIDE SEQUENCE [LARGE SCALE GENOMIC DNA]</scope>
    <source>
        <strain evidence="9 10">ZF39</strain>
    </source>
</reference>
<dbReference type="PANTHER" id="PTHR35786">
    <property type="entry name" value="REDOX-SENSING TRANSCRIPTIONAL REPRESSOR REX"/>
    <property type="match status" value="1"/>
</dbReference>
<keyword evidence="4 7" id="KW-0520">NAD</keyword>
<protein>
    <recommendedName>
        <fullName evidence="7">Redox-sensing transcriptional repressor Rex</fullName>
    </recommendedName>
</protein>
<name>A0ABZ3FKX9_9ACTN</name>
<proteinExistence type="inferred from homology"/>
<gene>
    <name evidence="7" type="primary">rex</name>
    <name evidence="9" type="ORF">AADG42_05060</name>
</gene>
<dbReference type="InterPro" id="IPR009718">
    <property type="entry name" value="Rex_DNA-bd_C_dom"/>
</dbReference>
<keyword evidence="2 7" id="KW-0678">Repressor</keyword>
<evidence type="ECO:0000256" key="5">
    <source>
        <dbReference type="ARBA" id="ARBA00023125"/>
    </source>
</evidence>
<feature type="binding site" evidence="7">
    <location>
        <begin position="97"/>
        <end position="102"/>
    </location>
    <ligand>
        <name>NAD(+)</name>
        <dbReference type="ChEBI" id="CHEBI:57540"/>
    </ligand>
</feature>
<dbReference type="Gene3D" id="1.10.10.10">
    <property type="entry name" value="Winged helix-like DNA-binding domain superfamily/Winged helix DNA-binding domain"/>
    <property type="match status" value="1"/>
</dbReference>
<evidence type="ECO:0000313" key="9">
    <source>
        <dbReference type="EMBL" id="XAN06703.1"/>
    </source>
</evidence>
<evidence type="ECO:0000256" key="6">
    <source>
        <dbReference type="ARBA" id="ARBA00023163"/>
    </source>
</evidence>
<keyword evidence="1 7" id="KW-0963">Cytoplasm</keyword>
<evidence type="ECO:0000256" key="2">
    <source>
        <dbReference type="ARBA" id="ARBA00022491"/>
    </source>
</evidence>
<dbReference type="RefSeq" id="WP_425308131.1">
    <property type="nucleotide sequence ID" value="NZ_CP154795.1"/>
</dbReference>
<dbReference type="Pfam" id="PF06971">
    <property type="entry name" value="Put_DNA-bind_N"/>
    <property type="match status" value="1"/>
</dbReference>
<sequence>MDSETPRVPRPGLPDATVARLAIYLGALNALHAEGATTISSGELAEAAGVNPAQLRKDLSHLGSYGTRGVGYDVAYLRFQLDQHIGSPEHWPVIIVGVGNLGRALVNHSGFSSRGFRVTALFDADPRLVGTQVEGHSIHALEDLESVLDDPAATIGVIATPPAAAQEVADRLVGAGVGCLLSFAAVGLRLPPSVTVRRVDLGSELQILAYHRQMSLADGITALVSDPHD</sequence>
<keyword evidence="3 7" id="KW-0805">Transcription regulation</keyword>
<organism evidence="9 10">
    <name type="scientific">Ammonicoccus fulvus</name>
    <dbReference type="NCBI Taxonomy" id="3138240"/>
    <lineage>
        <taxon>Bacteria</taxon>
        <taxon>Bacillati</taxon>
        <taxon>Actinomycetota</taxon>
        <taxon>Actinomycetes</taxon>
        <taxon>Propionibacteriales</taxon>
        <taxon>Propionibacteriaceae</taxon>
        <taxon>Ammonicoccus</taxon>
    </lineage>
</organism>
<evidence type="ECO:0000313" key="10">
    <source>
        <dbReference type="Proteomes" id="UP001442841"/>
    </source>
</evidence>
<comment type="similarity">
    <text evidence="7">Belongs to the transcriptional regulatory Rex family.</text>
</comment>
<feature type="DNA-binding region" description="H-T-H motif" evidence="7">
    <location>
        <begin position="23"/>
        <end position="62"/>
    </location>
</feature>
<dbReference type="SUPFAM" id="SSF51735">
    <property type="entry name" value="NAD(P)-binding Rossmann-fold domains"/>
    <property type="match status" value="1"/>
</dbReference>
<dbReference type="InterPro" id="IPR036390">
    <property type="entry name" value="WH_DNA-bd_sf"/>
</dbReference>
<dbReference type="HAMAP" id="MF_01131">
    <property type="entry name" value="Rex"/>
    <property type="match status" value="1"/>
</dbReference>
<dbReference type="SUPFAM" id="SSF46785">
    <property type="entry name" value="Winged helix' DNA-binding domain"/>
    <property type="match status" value="1"/>
</dbReference>
<dbReference type="EMBL" id="CP154795">
    <property type="protein sequence ID" value="XAN06703.1"/>
    <property type="molecule type" value="Genomic_DNA"/>
</dbReference>
<dbReference type="InterPro" id="IPR036291">
    <property type="entry name" value="NAD(P)-bd_dom_sf"/>
</dbReference>
<keyword evidence="6 7" id="KW-0804">Transcription</keyword>
<evidence type="ECO:0000259" key="8">
    <source>
        <dbReference type="SMART" id="SM00881"/>
    </source>
</evidence>
<dbReference type="NCBIfam" id="NF003994">
    <property type="entry name" value="PRK05472.2-3"/>
    <property type="match status" value="1"/>
</dbReference>
<dbReference type="PANTHER" id="PTHR35786:SF1">
    <property type="entry name" value="REDOX-SENSING TRANSCRIPTIONAL REPRESSOR REX 1"/>
    <property type="match status" value="1"/>
</dbReference>
<comment type="function">
    <text evidence="7">Modulates transcription in response to changes in cellular NADH/NAD(+) redox state.</text>
</comment>
<evidence type="ECO:0000256" key="3">
    <source>
        <dbReference type="ARBA" id="ARBA00023015"/>
    </source>
</evidence>
<comment type="subcellular location">
    <subcellularLocation>
        <location evidence="7">Cytoplasm</location>
    </subcellularLocation>
</comment>
<evidence type="ECO:0000256" key="1">
    <source>
        <dbReference type="ARBA" id="ARBA00022490"/>
    </source>
</evidence>
<comment type="subunit">
    <text evidence="7">Homodimer.</text>
</comment>
<keyword evidence="10" id="KW-1185">Reference proteome</keyword>
<dbReference type="InterPro" id="IPR036388">
    <property type="entry name" value="WH-like_DNA-bd_sf"/>
</dbReference>
<dbReference type="NCBIfam" id="NF003996">
    <property type="entry name" value="PRK05472.2-5"/>
    <property type="match status" value="1"/>
</dbReference>
<dbReference type="InterPro" id="IPR022876">
    <property type="entry name" value="Tscrpt_rep_Rex"/>
</dbReference>
<evidence type="ECO:0000256" key="7">
    <source>
        <dbReference type="HAMAP-Rule" id="MF_01131"/>
    </source>
</evidence>
<dbReference type="Proteomes" id="UP001442841">
    <property type="component" value="Chromosome"/>
</dbReference>
<accession>A0ABZ3FKX9</accession>
<dbReference type="SMART" id="SM00881">
    <property type="entry name" value="CoA_binding"/>
    <property type="match status" value="1"/>
</dbReference>
<dbReference type="InterPro" id="IPR003781">
    <property type="entry name" value="CoA-bd"/>
</dbReference>
<dbReference type="Pfam" id="PF02629">
    <property type="entry name" value="CoA_binding"/>
    <property type="match status" value="1"/>
</dbReference>
<dbReference type="NCBIfam" id="NF003995">
    <property type="entry name" value="PRK05472.2-4"/>
    <property type="match status" value="1"/>
</dbReference>
<keyword evidence="5 7" id="KW-0238">DNA-binding</keyword>
<dbReference type="Gene3D" id="3.40.50.720">
    <property type="entry name" value="NAD(P)-binding Rossmann-like Domain"/>
    <property type="match status" value="1"/>
</dbReference>
<dbReference type="InterPro" id="IPR058236">
    <property type="entry name" value="Rex_actinobacterial-type"/>
</dbReference>